<dbReference type="Proteomes" id="UP001058330">
    <property type="component" value="Chromosome"/>
</dbReference>
<evidence type="ECO:0000259" key="2">
    <source>
        <dbReference type="Pfam" id="PF19701"/>
    </source>
</evidence>
<proteinExistence type="predicted"/>
<organism evidence="3 4">
    <name type="scientific">Haloferax larsenii</name>
    <dbReference type="NCBI Taxonomy" id="302484"/>
    <lineage>
        <taxon>Archaea</taxon>
        <taxon>Methanobacteriati</taxon>
        <taxon>Methanobacteriota</taxon>
        <taxon>Stenosarchaea group</taxon>
        <taxon>Halobacteria</taxon>
        <taxon>Halobacteriales</taxon>
        <taxon>Haloferacaceae</taxon>
        <taxon>Haloferax</taxon>
    </lineage>
</organism>
<sequence length="77" mass="8614">MDGQSVLFGVLSVSGGLLSYRYAYRLTKLGEQFDSIGSQTRWHEVEPTDWNVLLTKLFGLFFVALGLYYAVGPYLAS</sequence>
<keyword evidence="1" id="KW-1133">Transmembrane helix</keyword>
<dbReference type="RefSeq" id="WP_007543064.1">
    <property type="nucleotide sequence ID" value="NZ_CP078063.1"/>
</dbReference>
<evidence type="ECO:0000256" key="1">
    <source>
        <dbReference type="SAM" id="Phobius"/>
    </source>
</evidence>
<protein>
    <recommendedName>
        <fullName evidence="2">DUF6199 domain-containing protein</fullName>
    </recommendedName>
</protein>
<feature type="transmembrane region" description="Helical" evidence="1">
    <location>
        <begin position="6"/>
        <end position="24"/>
    </location>
</feature>
<keyword evidence="1" id="KW-0472">Membrane</keyword>
<evidence type="ECO:0000313" key="3">
    <source>
        <dbReference type="EMBL" id="UVE50389.1"/>
    </source>
</evidence>
<name>A0ABY5RDX4_HALLR</name>
<keyword evidence="4" id="KW-1185">Reference proteome</keyword>
<dbReference type="Pfam" id="PF19701">
    <property type="entry name" value="DUF6199"/>
    <property type="match status" value="1"/>
</dbReference>
<feature type="domain" description="DUF6199" evidence="2">
    <location>
        <begin position="8"/>
        <end position="72"/>
    </location>
</feature>
<feature type="transmembrane region" description="Helical" evidence="1">
    <location>
        <begin position="50"/>
        <end position="71"/>
    </location>
</feature>
<accession>A0ABY5RDX4</accession>
<dbReference type="EMBL" id="CP078063">
    <property type="protein sequence ID" value="UVE50389.1"/>
    <property type="molecule type" value="Genomic_DNA"/>
</dbReference>
<gene>
    <name evidence="3" type="ORF">KU306_00305</name>
</gene>
<reference evidence="3" key="1">
    <citation type="submission" date="2021-07" db="EMBL/GenBank/DDBJ databases">
        <title>Studies on halocins as antimicrobial molecules from haloarchaea.</title>
        <authorList>
            <person name="Kumar S."/>
            <person name="Khare S.K."/>
        </authorList>
    </citation>
    <scope>NUCLEOTIDE SEQUENCE</scope>
    <source>
        <strain evidence="3">NCIM 5678</strain>
    </source>
</reference>
<dbReference type="GeneID" id="74527287"/>
<keyword evidence="1" id="KW-0812">Transmembrane</keyword>
<dbReference type="InterPro" id="IPR045679">
    <property type="entry name" value="DUF6199"/>
</dbReference>
<evidence type="ECO:0000313" key="4">
    <source>
        <dbReference type="Proteomes" id="UP001058330"/>
    </source>
</evidence>